<name>A0A1H7MJS9_OLID1</name>
<dbReference type="SUPFAM" id="SSF52540">
    <property type="entry name" value="P-loop containing nucleoside triphosphate hydrolases"/>
    <property type="match status" value="1"/>
</dbReference>
<dbReference type="GO" id="GO:0030983">
    <property type="term" value="F:mismatched DNA binding"/>
    <property type="evidence" value="ECO:0007669"/>
    <property type="project" value="InterPro"/>
</dbReference>
<keyword evidence="3" id="KW-0238">DNA-binding</keyword>
<feature type="transmembrane region" description="Helical" evidence="4">
    <location>
        <begin position="324"/>
        <end position="344"/>
    </location>
</feature>
<dbReference type="InterPro" id="IPR027417">
    <property type="entry name" value="P-loop_NTPase"/>
</dbReference>
<dbReference type="Gene3D" id="1.10.1420.10">
    <property type="match status" value="1"/>
</dbReference>
<evidence type="ECO:0000256" key="3">
    <source>
        <dbReference type="ARBA" id="ARBA00023125"/>
    </source>
</evidence>
<dbReference type="PANTHER" id="PTHR11361">
    <property type="entry name" value="DNA MISMATCH REPAIR PROTEIN MUTS FAMILY MEMBER"/>
    <property type="match status" value="1"/>
</dbReference>
<dbReference type="InterPro" id="IPR045076">
    <property type="entry name" value="MutS"/>
</dbReference>
<dbReference type="GO" id="GO:0005524">
    <property type="term" value="F:ATP binding"/>
    <property type="evidence" value="ECO:0007669"/>
    <property type="project" value="UniProtKB-KW"/>
</dbReference>
<dbReference type="GO" id="GO:0140664">
    <property type="term" value="F:ATP-dependent DNA damage sensor activity"/>
    <property type="evidence" value="ECO:0007669"/>
    <property type="project" value="InterPro"/>
</dbReference>
<dbReference type="InterPro" id="IPR036187">
    <property type="entry name" value="DNA_mismatch_repair_MutS_sf"/>
</dbReference>
<feature type="transmembrane region" description="Helical" evidence="4">
    <location>
        <begin position="55"/>
        <end position="73"/>
    </location>
</feature>
<evidence type="ECO:0000313" key="7">
    <source>
        <dbReference type="Proteomes" id="UP000199421"/>
    </source>
</evidence>
<evidence type="ECO:0000256" key="1">
    <source>
        <dbReference type="ARBA" id="ARBA00022741"/>
    </source>
</evidence>
<evidence type="ECO:0000256" key="4">
    <source>
        <dbReference type="SAM" id="Phobius"/>
    </source>
</evidence>
<dbReference type="GO" id="GO:0006298">
    <property type="term" value="P:mismatch repair"/>
    <property type="evidence" value="ECO:0007669"/>
    <property type="project" value="InterPro"/>
</dbReference>
<keyword evidence="4" id="KW-0812">Transmembrane</keyword>
<organism evidence="6 7">
    <name type="scientific">Olivibacter domesticus</name>
    <name type="common">Pseudosphingobacterium domesticum</name>
    <dbReference type="NCBI Taxonomy" id="407022"/>
    <lineage>
        <taxon>Bacteria</taxon>
        <taxon>Pseudomonadati</taxon>
        <taxon>Bacteroidota</taxon>
        <taxon>Sphingobacteriia</taxon>
        <taxon>Sphingobacteriales</taxon>
        <taxon>Sphingobacteriaceae</taxon>
        <taxon>Olivibacter</taxon>
    </lineage>
</organism>
<keyword evidence="1" id="KW-0547">Nucleotide-binding</keyword>
<dbReference type="OrthoDB" id="9802448at2"/>
<dbReference type="Proteomes" id="UP000199421">
    <property type="component" value="Unassembled WGS sequence"/>
</dbReference>
<feature type="transmembrane region" description="Helical" evidence="4">
    <location>
        <begin position="218"/>
        <end position="251"/>
    </location>
</feature>
<evidence type="ECO:0000256" key="2">
    <source>
        <dbReference type="ARBA" id="ARBA00022840"/>
    </source>
</evidence>
<dbReference type="STRING" id="407022.SAMN05661044_02026"/>
<keyword evidence="4" id="KW-1133">Transmembrane helix</keyword>
<dbReference type="SMART" id="SM00534">
    <property type="entry name" value="MUTSac"/>
    <property type="match status" value="1"/>
</dbReference>
<dbReference type="InterPro" id="IPR000432">
    <property type="entry name" value="DNA_mismatch_repair_MutS_C"/>
</dbReference>
<dbReference type="PANTHER" id="PTHR11361:SF99">
    <property type="entry name" value="DNA MISMATCH REPAIR PROTEIN"/>
    <property type="match status" value="1"/>
</dbReference>
<gene>
    <name evidence="6" type="ORF">SAMN05661044_02026</name>
</gene>
<dbReference type="RefSeq" id="WP_093323013.1">
    <property type="nucleotide sequence ID" value="NZ_JBHSRK010000017.1"/>
</dbReference>
<evidence type="ECO:0000259" key="5">
    <source>
        <dbReference type="SMART" id="SM00534"/>
    </source>
</evidence>
<feature type="domain" description="DNA mismatch repair proteins mutS family" evidence="5">
    <location>
        <begin position="417"/>
        <end position="594"/>
    </location>
</feature>
<keyword evidence="4" id="KW-0472">Membrane</keyword>
<feature type="transmembrane region" description="Helical" evidence="4">
    <location>
        <begin position="29"/>
        <end position="49"/>
    </location>
</feature>
<dbReference type="AlphaFoldDB" id="A0A1H7MJS9"/>
<keyword evidence="2" id="KW-0067">ATP-binding</keyword>
<accession>A0A1H7MJS9</accession>
<dbReference type="SUPFAM" id="SSF48334">
    <property type="entry name" value="DNA repair protein MutS, domain III"/>
    <property type="match status" value="1"/>
</dbReference>
<dbReference type="GO" id="GO:0005829">
    <property type="term" value="C:cytosol"/>
    <property type="evidence" value="ECO:0007669"/>
    <property type="project" value="TreeGrafter"/>
</dbReference>
<sequence>MAKDLDILYANRIGDFSEKEAHFKKRGKLFSSLRLVLGIFIVAGTWMAMTYLSTFWLSIALISTASFLVIVIADAKANKQRLHFYRLKTINEQEKSSLRGEYSSLPSGSIYVDTNHPFSYDLDVFGANSLFQNMNRTCTFSGERFLVESLKCTNVNVAKILERQHAVSELTCLVDFRQHFMAIGLENREDSEDISQLTAWLESPKNTLNRPIIRFFSFLLPTVTLSILIFAIVGMISYVGLIVSVLINLVFIQLFNSPINRAHAIISRKHNLLKKYAQLLQHLNTQTFSNQRLITLLKNSENAHTEINRLSRIMSFFDQRLNDLVAVVLNGVFLSDIHCIVALYRWKKKHKKQMPEWLDSIFTFDELNSLANFAFNNPSYSYPKFSASIFIEAENLGHPLIKNHPCVSNNFGSLREEKVVILTGANMSGKSTFLRTIGVNLILAYCGAPVFATKFTCSNAVIYTSMRVTDSLDQDTSYFYAELKRLSQIMDNLRKGRKMLILLDEILKGTNSADKLHGSIGLIEEFLAHECLCVIATHDLALGALENSYPKDVSNYCFESRLESDKLSFDYKIIRGIAQNKNATFLMQKAGLIK</sequence>
<dbReference type="Pfam" id="PF00488">
    <property type="entry name" value="MutS_V"/>
    <property type="match status" value="1"/>
</dbReference>
<proteinExistence type="predicted"/>
<keyword evidence="7" id="KW-1185">Reference proteome</keyword>
<evidence type="ECO:0000313" key="6">
    <source>
        <dbReference type="EMBL" id="SEL11148.1"/>
    </source>
</evidence>
<reference evidence="7" key="1">
    <citation type="submission" date="2016-10" db="EMBL/GenBank/DDBJ databases">
        <authorList>
            <person name="Varghese N."/>
            <person name="Submissions S."/>
        </authorList>
    </citation>
    <scope>NUCLEOTIDE SEQUENCE [LARGE SCALE GENOMIC DNA]</scope>
    <source>
        <strain evidence="7">DSM 18733</strain>
    </source>
</reference>
<protein>
    <submittedName>
        <fullName evidence="6">MutS domain III</fullName>
    </submittedName>
</protein>
<dbReference type="Gene3D" id="3.40.50.300">
    <property type="entry name" value="P-loop containing nucleotide triphosphate hydrolases"/>
    <property type="match status" value="1"/>
</dbReference>
<dbReference type="EMBL" id="FOAF01000001">
    <property type="protein sequence ID" value="SEL11148.1"/>
    <property type="molecule type" value="Genomic_DNA"/>
</dbReference>